<gene>
    <name evidence="2" type="ORF">PAHAL_7G196800</name>
</gene>
<proteinExistence type="predicted"/>
<feature type="compositionally biased region" description="Basic and acidic residues" evidence="1">
    <location>
        <begin position="27"/>
        <end position="38"/>
    </location>
</feature>
<dbReference type="AlphaFoldDB" id="A0A2T8ICT3"/>
<evidence type="ECO:0000313" key="2">
    <source>
        <dbReference type="EMBL" id="PVH35485.1"/>
    </source>
</evidence>
<name>A0A2T8ICT3_9POAL</name>
<sequence length="103" mass="10608">MPKDSGRAFFRDELVPRSRVSRASGTRSERTDSLRDRGVAGGGRAAVAAAQRTGGGGAAAEPRWMGAAATLAWQTGAEGLCGSGSLADRGRRMGSGRWQEASA</sequence>
<reference evidence="2" key="1">
    <citation type="submission" date="2018-04" db="EMBL/GenBank/DDBJ databases">
        <title>WGS assembly of Panicum hallii.</title>
        <authorList>
            <person name="Lovell J."/>
            <person name="Jenkins J."/>
            <person name="Lowry D."/>
            <person name="Mamidi S."/>
            <person name="Sreedasyam A."/>
            <person name="Weng X."/>
            <person name="Barry K."/>
            <person name="Bonette J."/>
            <person name="Campitelli B."/>
            <person name="Daum C."/>
            <person name="Gordon S."/>
            <person name="Gould B."/>
            <person name="Lipzen A."/>
            <person name="Macqueen A."/>
            <person name="Palacio-Mejia J."/>
            <person name="Plott C."/>
            <person name="Shakirov E."/>
            <person name="Shu S."/>
            <person name="Yoshinaga Y."/>
            <person name="Zane M."/>
            <person name="Rokhsar D."/>
            <person name="Grimwood J."/>
            <person name="Schmutz J."/>
            <person name="Juenger T."/>
        </authorList>
    </citation>
    <scope>NUCLEOTIDE SEQUENCE [LARGE SCALE GENOMIC DNA]</scope>
    <source>
        <strain evidence="2">FIL2</strain>
    </source>
</reference>
<feature type="region of interest" description="Disordered" evidence="1">
    <location>
        <begin position="84"/>
        <end position="103"/>
    </location>
</feature>
<dbReference type="Proteomes" id="UP000243499">
    <property type="component" value="Chromosome 7"/>
</dbReference>
<protein>
    <submittedName>
        <fullName evidence="2">Uncharacterized protein</fullName>
    </submittedName>
</protein>
<organism evidence="2">
    <name type="scientific">Panicum hallii</name>
    <dbReference type="NCBI Taxonomy" id="206008"/>
    <lineage>
        <taxon>Eukaryota</taxon>
        <taxon>Viridiplantae</taxon>
        <taxon>Streptophyta</taxon>
        <taxon>Embryophyta</taxon>
        <taxon>Tracheophyta</taxon>
        <taxon>Spermatophyta</taxon>
        <taxon>Magnoliopsida</taxon>
        <taxon>Liliopsida</taxon>
        <taxon>Poales</taxon>
        <taxon>Poaceae</taxon>
        <taxon>PACMAD clade</taxon>
        <taxon>Panicoideae</taxon>
        <taxon>Panicodae</taxon>
        <taxon>Paniceae</taxon>
        <taxon>Panicinae</taxon>
        <taxon>Panicum</taxon>
        <taxon>Panicum sect. Panicum</taxon>
    </lineage>
</organism>
<accession>A0A2T8ICT3</accession>
<dbReference type="Gramene" id="PVH35485">
    <property type="protein sequence ID" value="PVH35485"/>
    <property type="gene ID" value="PAHAL_7G196800"/>
</dbReference>
<dbReference type="EMBL" id="CM008052">
    <property type="protein sequence ID" value="PVH35485.1"/>
    <property type="molecule type" value="Genomic_DNA"/>
</dbReference>
<feature type="region of interest" description="Disordered" evidence="1">
    <location>
        <begin position="18"/>
        <end position="44"/>
    </location>
</feature>
<evidence type="ECO:0000256" key="1">
    <source>
        <dbReference type="SAM" id="MobiDB-lite"/>
    </source>
</evidence>